<dbReference type="InterPro" id="IPR013210">
    <property type="entry name" value="LRR_N_plant-typ"/>
</dbReference>
<accession>J3M5R6</accession>
<reference evidence="6" key="1">
    <citation type="journal article" date="2013" name="Nat. Commun.">
        <title>Whole-genome sequencing of Oryza brachyantha reveals mechanisms underlying Oryza genome evolution.</title>
        <authorList>
            <person name="Chen J."/>
            <person name="Huang Q."/>
            <person name="Gao D."/>
            <person name="Wang J."/>
            <person name="Lang Y."/>
            <person name="Liu T."/>
            <person name="Li B."/>
            <person name="Bai Z."/>
            <person name="Luis Goicoechea J."/>
            <person name="Liang C."/>
            <person name="Chen C."/>
            <person name="Zhang W."/>
            <person name="Sun S."/>
            <person name="Liao Y."/>
            <person name="Zhang X."/>
            <person name="Yang L."/>
            <person name="Song C."/>
            <person name="Wang M."/>
            <person name="Shi J."/>
            <person name="Liu G."/>
            <person name="Liu J."/>
            <person name="Zhou H."/>
            <person name="Zhou W."/>
            <person name="Yu Q."/>
            <person name="An N."/>
            <person name="Chen Y."/>
            <person name="Cai Q."/>
            <person name="Wang B."/>
            <person name="Liu B."/>
            <person name="Min J."/>
            <person name="Huang Y."/>
            <person name="Wu H."/>
            <person name="Li Z."/>
            <person name="Zhang Y."/>
            <person name="Yin Y."/>
            <person name="Song W."/>
            <person name="Jiang J."/>
            <person name="Jackson S.A."/>
            <person name="Wing R.A."/>
            <person name="Wang J."/>
            <person name="Chen M."/>
        </authorList>
    </citation>
    <scope>NUCLEOTIDE SEQUENCE [LARGE SCALE GENOMIC DNA]</scope>
    <source>
        <strain evidence="6">cv. IRGC 101232</strain>
    </source>
</reference>
<reference evidence="6" key="2">
    <citation type="submission" date="2013-04" db="UniProtKB">
        <authorList>
            <consortium name="EnsemblPlants"/>
        </authorList>
    </citation>
    <scope>IDENTIFICATION</scope>
</reference>
<feature type="signal peptide" evidence="4">
    <location>
        <begin position="1"/>
        <end position="25"/>
    </location>
</feature>
<dbReference type="Proteomes" id="UP000006038">
    <property type="component" value="Chromosome 5"/>
</dbReference>
<feature type="chain" id="PRO_5003773425" description="Leucine-rich repeat-containing N-terminal plant-type domain-containing protein" evidence="4">
    <location>
        <begin position="26"/>
        <end position="222"/>
    </location>
</feature>
<feature type="region of interest" description="Disordered" evidence="3">
    <location>
        <begin position="71"/>
        <end position="93"/>
    </location>
</feature>
<feature type="domain" description="Leucine-rich repeat-containing N-terminal plant-type" evidence="5">
    <location>
        <begin position="28"/>
        <end position="66"/>
    </location>
</feature>
<evidence type="ECO:0000259" key="5">
    <source>
        <dbReference type="Pfam" id="PF08263"/>
    </source>
</evidence>
<dbReference type="Gramene" id="OB05G19400.1">
    <property type="protein sequence ID" value="OB05G19400.1"/>
    <property type="gene ID" value="OB05G19400"/>
</dbReference>
<keyword evidence="2" id="KW-0677">Repeat</keyword>
<dbReference type="AlphaFoldDB" id="J3M5R6"/>
<protein>
    <recommendedName>
        <fullName evidence="5">Leucine-rich repeat-containing N-terminal plant-type domain-containing protein</fullName>
    </recommendedName>
</protein>
<evidence type="ECO:0000256" key="1">
    <source>
        <dbReference type="ARBA" id="ARBA00022614"/>
    </source>
</evidence>
<dbReference type="HOGENOM" id="CLU_1247050_0_0_1"/>
<sequence length="222" mass="24603">MPPPRLPLFLAAFLLLLMLVMMGAAEPDADRAALLDFLSWVGGGRGRINWASSPRVCGNWAGVTCSGDGSHVGADGSQEAVEGGGEDRSDWWRPRRPGKLRDAYASGRSDMQLMDQALELYRSHQGHQFLFMHWWKAVADSPKWNSHISNGGPGPKKRTPDLNRNLEPMVRPIGIKKAKKGKGSASELALEVKEQLKNLVDVQANQKEEFEGTKDRQKKLFD</sequence>
<feature type="compositionally biased region" description="Basic and acidic residues" evidence="3">
    <location>
        <begin position="206"/>
        <end position="222"/>
    </location>
</feature>
<evidence type="ECO:0000256" key="3">
    <source>
        <dbReference type="SAM" id="MobiDB-lite"/>
    </source>
</evidence>
<dbReference type="EnsemblPlants" id="OB05G19400.1">
    <property type="protein sequence ID" value="OB05G19400.1"/>
    <property type="gene ID" value="OB05G19400"/>
</dbReference>
<evidence type="ECO:0000313" key="6">
    <source>
        <dbReference type="EnsemblPlants" id="OB05G19400.1"/>
    </source>
</evidence>
<name>J3M5R6_ORYBR</name>
<evidence type="ECO:0000256" key="4">
    <source>
        <dbReference type="SAM" id="SignalP"/>
    </source>
</evidence>
<dbReference type="STRING" id="4533.J3M5R6"/>
<keyword evidence="4" id="KW-0732">Signal</keyword>
<keyword evidence="1" id="KW-0433">Leucine-rich repeat</keyword>
<dbReference type="PANTHER" id="PTHR45224">
    <property type="entry name" value="OS01G0527900 PROTEIN-RELATED"/>
    <property type="match status" value="1"/>
</dbReference>
<evidence type="ECO:0000313" key="7">
    <source>
        <dbReference type="Proteomes" id="UP000006038"/>
    </source>
</evidence>
<evidence type="ECO:0000256" key="2">
    <source>
        <dbReference type="ARBA" id="ARBA00022737"/>
    </source>
</evidence>
<dbReference type="PANTHER" id="PTHR45224:SF16">
    <property type="entry name" value="OS01G0527900 PROTEIN"/>
    <property type="match status" value="1"/>
</dbReference>
<keyword evidence="7" id="KW-1185">Reference proteome</keyword>
<feature type="region of interest" description="Disordered" evidence="3">
    <location>
        <begin position="203"/>
        <end position="222"/>
    </location>
</feature>
<organism evidence="6">
    <name type="scientific">Oryza brachyantha</name>
    <name type="common">malo sina</name>
    <dbReference type="NCBI Taxonomy" id="4533"/>
    <lineage>
        <taxon>Eukaryota</taxon>
        <taxon>Viridiplantae</taxon>
        <taxon>Streptophyta</taxon>
        <taxon>Embryophyta</taxon>
        <taxon>Tracheophyta</taxon>
        <taxon>Spermatophyta</taxon>
        <taxon>Magnoliopsida</taxon>
        <taxon>Liliopsida</taxon>
        <taxon>Poales</taxon>
        <taxon>Poaceae</taxon>
        <taxon>BOP clade</taxon>
        <taxon>Oryzoideae</taxon>
        <taxon>Oryzeae</taxon>
        <taxon>Oryzinae</taxon>
        <taxon>Oryza</taxon>
    </lineage>
</organism>
<proteinExistence type="predicted"/>
<dbReference type="Pfam" id="PF08263">
    <property type="entry name" value="LRRNT_2"/>
    <property type="match status" value="1"/>
</dbReference>